<keyword evidence="4 7" id="KW-0812">Transmembrane</keyword>
<keyword evidence="5 7" id="KW-1133">Transmembrane helix</keyword>
<dbReference type="InterPro" id="IPR036259">
    <property type="entry name" value="MFS_trans_sf"/>
</dbReference>
<comment type="caution">
    <text evidence="9">The sequence shown here is derived from an EMBL/GenBank/DDBJ whole genome shotgun (WGS) entry which is preliminary data.</text>
</comment>
<sequence length="460" mass="48769">MKNRPGIIVSSLVIANFLGQLMQTMLNTALPRMMQDLGINEGRAQWLITVYYLSAGITVPVAGFLIGRFTTRGLFFTSAGAFAAGTLLAGSSSDFLLILSGRIIQGIGAGLLMPLFQTTILRVFPKGKMGAAMGLIGLVMGLAPALGPTLSGLVVQEHSWRILFYALLPVVTVNLLLAAFSLKNVGERHKEKLDYSSILYSSIGFAGLLYGVNLAGDPGTSRAVAGSVVLGGILFIILFIRRQLKLEVPLLDFNLFRNRNFTLASIIGALLFIVMIGAELLLPLYVQNVRGLTPRESGLMLLPGALVMGCTSVISGRLYDRYGVKLVLRGGFTLIAGVTVLLALLLSLHTSILALTVIFALLMLGVGLIMTPVTAYAMASVSVRMIAHASPMTISIRTIASSTGGVLLIAIMTFTMNSGTSAALSHMMPGFHAAFWSLAGLAIIGLCLSFSIRGLEKQSG</sequence>
<evidence type="ECO:0000256" key="2">
    <source>
        <dbReference type="ARBA" id="ARBA00022448"/>
    </source>
</evidence>
<feature type="domain" description="Major facilitator superfamily (MFS) profile" evidence="8">
    <location>
        <begin position="8"/>
        <end position="457"/>
    </location>
</feature>
<protein>
    <submittedName>
        <fullName evidence="9">Multidrug efflux MFS transporter</fullName>
    </submittedName>
</protein>
<feature type="transmembrane region" description="Helical" evidence="7">
    <location>
        <begin position="223"/>
        <end position="240"/>
    </location>
</feature>
<dbReference type="PANTHER" id="PTHR42718">
    <property type="entry name" value="MAJOR FACILITATOR SUPERFAMILY MULTIDRUG TRANSPORTER MFSC"/>
    <property type="match status" value="1"/>
</dbReference>
<dbReference type="Gene3D" id="1.20.1720.10">
    <property type="entry name" value="Multidrug resistance protein D"/>
    <property type="match status" value="1"/>
</dbReference>
<dbReference type="EMBL" id="JABMKX010000001">
    <property type="protein sequence ID" value="NQX44003.1"/>
    <property type="molecule type" value="Genomic_DNA"/>
</dbReference>
<dbReference type="InterPro" id="IPR004638">
    <property type="entry name" value="EmrB-like"/>
</dbReference>
<dbReference type="RefSeq" id="WP_173126696.1">
    <property type="nucleotide sequence ID" value="NZ_JABMKX010000001.1"/>
</dbReference>
<feature type="transmembrane region" description="Helical" evidence="7">
    <location>
        <begin position="162"/>
        <end position="181"/>
    </location>
</feature>
<keyword evidence="6 7" id="KW-0472">Membrane</keyword>
<name>A0ABX2DHB2_9BACL</name>
<keyword evidence="2" id="KW-0813">Transport</keyword>
<dbReference type="PANTHER" id="PTHR42718:SF24">
    <property type="entry name" value="MAJOR FACILITATOR SUPERFAMILY (MFS) PROFILE DOMAIN-CONTAINING PROTEIN"/>
    <property type="match status" value="1"/>
</dbReference>
<feature type="transmembrane region" description="Helical" evidence="7">
    <location>
        <begin position="326"/>
        <end position="346"/>
    </location>
</feature>
<evidence type="ECO:0000256" key="5">
    <source>
        <dbReference type="ARBA" id="ARBA00022989"/>
    </source>
</evidence>
<gene>
    <name evidence="9" type="ORF">HQN87_01560</name>
</gene>
<dbReference type="SUPFAM" id="SSF103473">
    <property type="entry name" value="MFS general substrate transporter"/>
    <property type="match status" value="1"/>
</dbReference>
<evidence type="ECO:0000313" key="9">
    <source>
        <dbReference type="EMBL" id="NQX44003.1"/>
    </source>
</evidence>
<keyword evidence="3" id="KW-1003">Cell membrane</keyword>
<evidence type="ECO:0000256" key="7">
    <source>
        <dbReference type="SAM" id="Phobius"/>
    </source>
</evidence>
<feature type="transmembrane region" description="Helical" evidence="7">
    <location>
        <begin position="73"/>
        <end position="91"/>
    </location>
</feature>
<feature type="transmembrane region" description="Helical" evidence="7">
    <location>
        <begin position="46"/>
        <end position="66"/>
    </location>
</feature>
<dbReference type="InterPro" id="IPR020846">
    <property type="entry name" value="MFS_dom"/>
</dbReference>
<feature type="transmembrane region" description="Helical" evidence="7">
    <location>
        <begin position="394"/>
        <end position="414"/>
    </location>
</feature>
<evidence type="ECO:0000256" key="6">
    <source>
        <dbReference type="ARBA" id="ARBA00023136"/>
    </source>
</evidence>
<feature type="transmembrane region" description="Helical" evidence="7">
    <location>
        <begin position="298"/>
        <end position="319"/>
    </location>
</feature>
<dbReference type="Proteomes" id="UP000711047">
    <property type="component" value="Unassembled WGS sequence"/>
</dbReference>
<feature type="transmembrane region" description="Helical" evidence="7">
    <location>
        <begin position="434"/>
        <end position="455"/>
    </location>
</feature>
<feature type="transmembrane region" description="Helical" evidence="7">
    <location>
        <begin position="7"/>
        <end position="26"/>
    </location>
</feature>
<feature type="transmembrane region" description="Helical" evidence="7">
    <location>
        <begin position="193"/>
        <end position="211"/>
    </location>
</feature>
<dbReference type="PROSITE" id="PS50850">
    <property type="entry name" value="MFS"/>
    <property type="match status" value="1"/>
</dbReference>
<dbReference type="Pfam" id="PF07690">
    <property type="entry name" value="MFS_1"/>
    <property type="match status" value="1"/>
</dbReference>
<reference evidence="9 10" key="1">
    <citation type="submission" date="2020-05" db="EMBL/GenBank/DDBJ databases">
        <title>Paenibacillus glebae, sp. nov., Paenibacillus humi sp. nov., Paenibacillus pedi sp. nov., Paenibacillus terrestris sp. nov. and Paenibacillus terricola sp. nov., isolated from a forest top soil sample.</title>
        <authorList>
            <person name="Qi S."/>
            <person name="Carlier A."/>
            <person name="Cnockaert M."/>
            <person name="Vandamme P."/>
        </authorList>
    </citation>
    <scope>NUCLEOTIDE SEQUENCE [LARGE SCALE GENOMIC DNA]</scope>
    <source>
        <strain evidence="9 10">LMG 29502</strain>
    </source>
</reference>
<evidence type="ECO:0000256" key="1">
    <source>
        <dbReference type="ARBA" id="ARBA00004651"/>
    </source>
</evidence>
<feature type="transmembrane region" description="Helical" evidence="7">
    <location>
        <begin position="261"/>
        <end position="286"/>
    </location>
</feature>
<dbReference type="Gene3D" id="1.20.1250.20">
    <property type="entry name" value="MFS general substrate transporter like domains"/>
    <property type="match status" value="1"/>
</dbReference>
<dbReference type="InterPro" id="IPR011701">
    <property type="entry name" value="MFS"/>
</dbReference>
<dbReference type="CDD" id="cd17503">
    <property type="entry name" value="MFS_LmrB_MDR_like"/>
    <property type="match status" value="1"/>
</dbReference>
<keyword evidence="10" id="KW-1185">Reference proteome</keyword>
<feature type="transmembrane region" description="Helical" evidence="7">
    <location>
        <begin position="131"/>
        <end position="150"/>
    </location>
</feature>
<feature type="transmembrane region" description="Helical" evidence="7">
    <location>
        <begin position="103"/>
        <end position="124"/>
    </location>
</feature>
<proteinExistence type="predicted"/>
<evidence type="ECO:0000313" key="10">
    <source>
        <dbReference type="Proteomes" id="UP000711047"/>
    </source>
</evidence>
<evidence type="ECO:0000259" key="8">
    <source>
        <dbReference type="PROSITE" id="PS50850"/>
    </source>
</evidence>
<dbReference type="NCBIfam" id="TIGR00711">
    <property type="entry name" value="efflux_EmrB"/>
    <property type="match status" value="1"/>
</dbReference>
<evidence type="ECO:0000256" key="3">
    <source>
        <dbReference type="ARBA" id="ARBA00022475"/>
    </source>
</evidence>
<dbReference type="PRINTS" id="PR01036">
    <property type="entry name" value="TCRTETB"/>
</dbReference>
<accession>A0ABX2DHB2</accession>
<comment type="subcellular location">
    <subcellularLocation>
        <location evidence="1">Cell membrane</location>
        <topology evidence="1">Multi-pass membrane protein</topology>
    </subcellularLocation>
</comment>
<feature type="transmembrane region" description="Helical" evidence="7">
    <location>
        <begin position="352"/>
        <end position="373"/>
    </location>
</feature>
<evidence type="ECO:0000256" key="4">
    <source>
        <dbReference type="ARBA" id="ARBA00022692"/>
    </source>
</evidence>
<organism evidence="9 10">
    <name type="scientific">Paenibacillus tritici</name>
    <dbReference type="NCBI Taxonomy" id="1873425"/>
    <lineage>
        <taxon>Bacteria</taxon>
        <taxon>Bacillati</taxon>
        <taxon>Bacillota</taxon>
        <taxon>Bacilli</taxon>
        <taxon>Bacillales</taxon>
        <taxon>Paenibacillaceae</taxon>
        <taxon>Paenibacillus</taxon>
    </lineage>
</organism>